<feature type="transmembrane region" description="Helical" evidence="9">
    <location>
        <begin position="27"/>
        <end position="47"/>
    </location>
</feature>
<dbReference type="EMBL" id="JADWVN010000003">
    <property type="protein sequence ID" value="MBL7525135.1"/>
    <property type="molecule type" value="Genomic_DNA"/>
</dbReference>
<dbReference type="RefSeq" id="WP_203113915.1">
    <property type="nucleotide sequence ID" value="NZ_JADWVM010000018.1"/>
</dbReference>
<keyword evidence="2" id="KW-0813">Transport</keyword>
<evidence type="ECO:0000256" key="9">
    <source>
        <dbReference type="SAM" id="Phobius"/>
    </source>
</evidence>
<sequence>MTKKSHILLAWVPHLFLFYKEKVFKKLMPIMLVLTVYAIVIGIWFRNTAGYDLGQFHLIFSFILTIIISFRVNSSYGRWWEGRTLWGSIVNNSRNLGLKFDTFFGLNQHPDFYLLLKKLPVIIKANLRNNTKLLKDELGELGITEYKSQQPVLLVVQPMYRIINSLRNGTRDRAEQCTQLENHLAALIDMSGGCERIANTRVPPAYAFFVKQALLFYSLMFPFGWVQTFGVLIIPMMVMIVYVLLGLEILSEELEDPFKVCDNGLNLDVIARKIELNIVQIAGNEHG</sequence>
<evidence type="ECO:0000256" key="2">
    <source>
        <dbReference type="ARBA" id="ARBA00022448"/>
    </source>
</evidence>
<evidence type="ECO:0000256" key="6">
    <source>
        <dbReference type="ARBA" id="ARBA00023065"/>
    </source>
</evidence>
<keyword evidence="5 9" id="KW-1133">Transmembrane helix</keyword>
<evidence type="ECO:0000256" key="3">
    <source>
        <dbReference type="ARBA" id="ARBA00022475"/>
    </source>
</evidence>
<protein>
    <recommendedName>
        <fullName evidence="12">Bestrophin, RFP-TM, chloride channel</fullName>
    </recommendedName>
</protein>
<organism evidence="10 11">
    <name type="scientific">Legionella bononiensis</name>
    <dbReference type="NCBI Taxonomy" id="2793102"/>
    <lineage>
        <taxon>Bacteria</taxon>
        <taxon>Pseudomonadati</taxon>
        <taxon>Pseudomonadota</taxon>
        <taxon>Gammaproteobacteria</taxon>
        <taxon>Legionellales</taxon>
        <taxon>Legionellaceae</taxon>
        <taxon>Legionella</taxon>
    </lineage>
</organism>
<evidence type="ECO:0000256" key="8">
    <source>
        <dbReference type="ARBA" id="ARBA00034708"/>
    </source>
</evidence>
<feature type="transmembrane region" description="Helical" evidence="9">
    <location>
        <begin position="229"/>
        <end position="250"/>
    </location>
</feature>
<comment type="caution">
    <text evidence="10">The sequence shown here is derived from an EMBL/GenBank/DDBJ whole genome shotgun (WGS) entry which is preliminary data.</text>
</comment>
<proteinExistence type="inferred from homology"/>
<dbReference type="InterPro" id="IPR044669">
    <property type="entry name" value="YneE/VCCN1/2-like"/>
</dbReference>
<keyword evidence="7 9" id="KW-0472">Membrane</keyword>
<keyword evidence="4 9" id="KW-0812">Transmembrane</keyword>
<feature type="transmembrane region" description="Helical" evidence="9">
    <location>
        <begin position="53"/>
        <end position="73"/>
    </location>
</feature>
<evidence type="ECO:0000256" key="1">
    <source>
        <dbReference type="ARBA" id="ARBA00004651"/>
    </source>
</evidence>
<dbReference type="Pfam" id="PF25539">
    <property type="entry name" value="Bestrophin_2"/>
    <property type="match status" value="1"/>
</dbReference>
<keyword evidence="6" id="KW-0406">Ion transport</keyword>
<keyword evidence="3" id="KW-1003">Cell membrane</keyword>
<comment type="similarity">
    <text evidence="8">Belongs to the anion channel-forming bestrophin (TC 1.A.46) family.</text>
</comment>
<evidence type="ECO:0008006" key="12">
    <source>
        <dbReference type="Google" id="ProtNLM"/>
    </source>
</evidence>
<evidence type="ECO:0000313" key="11">
    <source>
        <dbReference type="Proteomes" id="UP000809910"/>
    </source>
</evidence>
<evidence type="ECO:0000256" key="5">
    <source>
        <dbReference type="ARBA" id="ARBA00022989"/>
    </source>
</evidence>
<name>A0ABS1W7E1_9GAMM</name>
<evidence type="ECO:0000256" key="4">
    <source>
        <dbReference type="ARBA" id="ARBA00022692"/>
    </source>
</evidence>
<evidence type="ECO:0000256" key="7">
    <source>
        <dbReference type="ARBA" id="ARBA00023136"/>
    </source>
</evidence>
<accession>A0ABS1W7E1</accession>
<dbReference type="PANTHER" id="PTHR33281:SF19">
    <property type="entry name" value="VOLTAGE-DEPENDENT ANION CHANNEL-FORMING PROTEIN YNEE"/>
    <property type="match status" value="1"/>
</dbReference>
<keyword evidence="11" id="KW-1185">Reference proteome</keyword>
<feature type="transmembrane region" description="Helical" evidence="9">
    <location>
        <begin position="205"/>
        <end position="223"/>
    </location>
</feature>
<reference evidence="10 11" key="1">
    <citation type="submission" date="2020-12" db="EMBL/GenBank/DDBJ databases">
        <title>WGS of Legionella: environmental sample.</title>
        <authorList>
            <person name="Cristino S."/>
            <person name="Girolamini L."/>
            <person name="Salaris S."/>
            <person name="Pascale M.R."/>
            <person name="Mazzotta M."/>
            <person name="Orsini M."/>
            <person name="Grottola A."/>
        </authorList>
    </citation>
    <scope>NUCLEOTIDE SEQUENCE [LARGE SCALE GENOMIC DNA]</scope>
    <source>
        <strain evidence="10 11">30cs62</strain>
    </source>
</reference>
<comment type="subcellular location">
    <subcellularLocation>
        <location evidence="1">Cell membrane</location>
        <topology evidence="1">Multi-pass membrane protein</topology>
    </subcellularLocation>
</comment>
<evidence type="ECO:0000313" key="10">
    <source>
        <dbReference type="EMBL" id="MBL7525135.1"/>
    </source>
</evidence>
<dbReference type="PANTHER" id="PTHR33281">
    <property type="entry name" value="UPF0187 PROTEIN YNEE"/>
    <property type="match status" value="1"/>
</dbReference>
<gene>
    <name evidence="10" type="ORF">I5282_00950</name>
</gene>
<dbReference type="Proteomes" id="UP000809910">
    <property type="component" value="Unassembled WGS sequence"/>
</dbReference>